<protein>
    <submittedName>
        <fullName evidence="7">ARM repeat-containing protein</fullName>
    </submittedName>
</protein>
<keyword evidence="3" id="KW-0653">Protein transport</keyword>
<sequence>MEVPFTSSGAMSRAQYAFVRKVESATSPSEADQHILSEIEVVRRQLADPGLSLNQCKECLVILLYCAMNVSILPPGGMEFALPHAVHLAESGMTTQDKRLGYQFCCEMMPESHELQLLLVNTLRKDIESSQVPRICLALEALIHSPFEDVIPAVQSRLYDLLSHNSPDVRRRAVAALSALSCQEPSLLANATDNLMKRLKDSQPVVISAALIAAVHLREVRHASTDRLTKTVNALLLPSWDPNLDKTEYWFLLRVLGALAMFRPTEGNLRLILRIIEWTVNVESVSHALLFQCFQLISTRRAEITAIVRTSSHPSPILHIRSLISSTDPNDQYLVLACMECLDAATWAGTTPEIPGVLDKWEVERIMGLLESTDAAIRRKTLKVLKSADANIVESYHTRILQNIPEASFVEELSEAALRALEIIDAMSGTDGAAYATRLQSTLAAFEDRNENVVLERVVEQVLTKFRTSEDECRLASLTVMLDQLSDMSTRIGATSMVILTALIVEYFTKVGIPARKLLQGLATRLSVYPSSVKDACLLAMVRLAAESDVPTDVLDAVRGVSETSGRYIRRRCEQFVTLSAQRETVRSAVAQAKSSSLPDFLLALEASIASPASMSSRLPSSAFRPCSPSASRNFSASKLRYDAYEAPRPHSRLLRPTSPRSTGSSEYARRSPSVLTSPGSEGLALHEDPLARTVTAGDLTLAAGDPDLIRAAERGSKNQGELSNSVPDLLVDDEVSSMQGSDLIALESPFVSEPADLGSSVSSPDFETIWSDMERTNLRGWCDFSIDAVVRRLQGLQLAMRVIAADQLPFEGDLKIIISAEAGTLDQFRGAVLRLRESDDESCLWRLRCDDVQLRMQLKRLLSE</sequence>
<dbReference type="Gene3D" id="1.25.10.10">
    <property type="entry name" value="Leucine-rich Repeat Variant"/>
    <property type="match status" value="1"/>
</dbReference>
<evidence type="ECO:0000313" key="7">
    <source>
        <dbReference type="EMBL" id="TFK46615.1"/>
    </source>
</evidence>
<evidence type="ECO:0000256" key="5">
    <source>
        <dbReference type="SAM" id="MobiDB-lite"/>
    </source>
</evidence>
<dbReference type="InterPro" id="IPR002553">
    <property type="entry name" value="Clathrin/coatomer_adapt-like_N"/>
</dbReference>
<dbReference type="GO" id="GO:0012505">
    <property type="term" value="C:endomembrane system"/>
    <property type="evidence" value="ECO:0007669"/>
    <property type="project" value="UniProtKB-SubCell"/>
</dbReference>
<gene>
    <name evidence="7" type="ORF">OE88DRAFT_1638048</name>
</gene>
<dbReference type="InterPro" id="IPR016024">
    <property type="entry name" value="ARM-type_fold"/>
</dbReference>
<evidence type="ECO:0000256" key="1">
    <source>
        <dbReference type="ARBA" id="ARBA00004308"/>
    </source>
</evidence>
<dbReference type="STRING" id="5364.A0A5C3MP99"/>
<dbReference type="InterPro" id="IPR011989">
    <property type="entry name" value="ARM-like"/>
</dbReference>
<dbReference type="InterPro" id="IPR050840">
    <property type="entry name" value="Adaptor_Complx_Large_Subunit"/>
</dbReference>
<dbReference type="GO" id="GO:0016192">
    <property type="term" value="P:vesicle-mediated transport"/>
    <property type="evidence" value="ECO:0007669"/>
    <property type="project" value="InterPro"/>
</dbReference>
<evidence type="ECO:0000259" key="6">
    <source>
        <dbReference type="Pfam" id="PF01602"/>
    </source>
</evidence>
<evidence type="ECO:0000256" key="3">
    <source>
        <dbReference type="ARBA" id="ARBA00022927"/>
    </source>
</evidence>
<keyword evidence="8" id="KW-1185">Reference proteome</keyword>
<feature type="domain" description="Clathrin/coatomer adaptor adaptin-like N-terminal" evidence="6">
    <location>
        <begin position="52"/>
        <end position="385"/>
    </location>
</feature>
<dbReference type="PANTHER" id="PTHR22780">
    <property type="entry name" value="ADAPTIN, ALPHA/GAMMA/EPSILON"/>
    <property type="match status" value="1"/>
</dbReference>
<keyword evidence="2" id="KW-0813">Transport</keyword>
<comment type="subcellular location">
    <subcellularLocation>
        <location evidence="1">Endomembrane system</location>
    </subcellularLocation>
</comment>
<feature type="region of interest" description="Disordered" evidence="5">
    <location>
        <begin position="647"/>
        <end position="684"/>
    </location>
</feature>
<evidence type="ECO:0000256" key="2">
    <source>
        <dbReference type="ARBA" id="ARBA00022448"/>
    </source>
</evidence>
<dbReference type="Proteomes" id="UP000305948">
    <property type="component" value="Unassembled WGS sequence"/>
</dbReference>
<proteinExistence type="predicted"/>
<keyword evidence="4" id="KW-0472">Membrane</keyword>
<dbReference type="AlphaFoldDB" id="A0A5C3MP99"/>
<accession>A0A5C3MP99</accession>
<name>A0A5C3MP99_9AGAM</name>
<dbReference type="Pfam" id="PF01602">
    <property type="entry name" value="Adaptin_N"/>
    <property type="match status" value="1"/>
</dbReference>
<dbReference type="EMBL" id="ML213528">
    <property type="protein sequence ID" value="TFK46615.1"/>
    <property type="molecule type" value="Genomic_DNA"/>
</dbReference>
<dbReference type="GO" id="GO:0006886">
    <property type="term" value="P:intracellular protein transport"/>
    <property type="evidence" value="ECO:0007669"/>
    <property type="project" value="InterPro"/>
</dbReference>
<evidence type="ECO:0000313" key="8">
    <source>
        <dbReference type="Proteomes" id="UP000305948"/>
    </source>
</evidence>
<dbReference type="SUPFAM" id="SSF48371">
    <property type="entry name" value="ARM repeat"/>
    <property type="match status" value="1"/>
</dbReference>
<evidence type="ECO:0000256" key="4">
    <source>
        <dbReference type="ARBA" id="ARBA00023136"/>
    </source>
</evidence>
<dbReference type="GO" id="GO:0030117">
    <property type="term" value="C:membrane coat"/>
    <property type="evidence" value="ECO:0007669"/>
    <property type="project" value="InterPro"/>
</dbReference>
<reference evidence="7 8" key="1">
    <citation type="journal article" date="2019" name="Nat. Ecol. Evol.">
        <title>Megaphylogeny resolves global patterns of mushroom evolution.</title>
        <authorList>
            <person name="Varga T."/>
            <person name="Krizsan K."/>
            <person name="Foldi C."/>
            <person name="Dima B."/>
            <person name="Sanchez-Garcia M."/>
            <person name="Sanchez-Ramirez S."/>
            <person name="Szollosi G.J."/>
            <person name="Szarkandi J.G."/>
            <person name="Papp V."/>
            <person name="Albert L."/>
            <person name="Andreopoulos W."/>
            <person name="Angelini C."/>
            <person name="Antonin V."/>
            <person name="Barry K.W."/>
            <person name="Bougher N.L."/>
            <person name="Buchanan P."/>
            <person name="Buyck B."/>
            <person name="Bense V."/>
            <person name="Catcheside P."/>
            <person name="Chovatia M."/>
            <person name="Cooper J."/>
            <person name="Damon W."/>
            <person name="Desjardin D."/>
            <person name="Finy P."/>
            <person name="Geml J."/>
            <person name="Haridas S."/>
            <person name="Hughes K."/>
            <person name="Justo A."/>
            <person name="Karasinski D."/>
            <person name="Kautmanova I."/>
            <person name="Kiss B."/>
            <person name="Kocsube S."/>
            <person name="Kotiranta H."/>
            <person name="LaButti K.M."/>
            <person name="Lechner B.E."/>
            <person name="Liimatainen K."/>
            <person name="Lipzen A."/>
            <person name="Lukacs Z."/>
            <person name="Mihaltcheva S."/>
            <person name="Morgado L.N."/>
            <person name="Niskanen T."/>
            <person name="Noordeloos M.E."/>
            <person name="Ohm R.A."/>
            <person name="Ortiz-Santana B."/>
            <person name="Ovrebo C."/>
            <person name="Racz N."/>
            <person name="Riley R."/>
            <person name="Savchenko A."/>
            <person name="Shiryaev A."/>
            <person name="Soop K."/>
            <person name="Spirin V."/>
            <person name="Szebenyi C."/>
            <person name="Tomsovsky M."/>
            <person name="Tulloss R.E."/>
            <person name="Uehling J."/>
            <person name="Grigoriev I.V."/>
            <person name="Vagvolgyi C."/>
            <person name="Papp T."/>
            <person name="Martin F.M."/>
            <person name="Miettinen O."/>
            <person name="Hibbett D.S."/>
            <person name="Nagy L.G."/>
        </authorList>
    </citation>
    <scope>NUCLEOTIDE SEQUENCE [LARGE SCALE GENOMIC DNA]</scope>
    <source>
        <strain evidence="7 8">OMC1185</strain>
    </source>
</reference>
<organism evidence="7 8">
    <name type="scientific">Heliocybe sulcata</name>
    <dbReference type="NCBI Taxonomy" id="5364"/>
    <lineage>
        <taxon>Eukaryota</taxon>
        <taxon>Fungi</taxon>
        <taxon>Dikarya</taxon>
        <taxon>Basidiomycota</taxon>
        <taxon>Agaricomycotina</taxon>
        <taxon>Agaricomycetes</taxon>
        <taxon>Gloeophyllales</taxon>
        <taxon>Gloeophyllaceae</taxon>
        <taxon>Heliocybe</taxon>
    </lineage>
</organism>
<dbReference type="OrthoDB" id="29308at2759"/>